<reference evidence="2 3" key="1">
    <citation type="submission" date="2012-09" db="EMBL/GenBank/DDBJ databases">
        <title>Genome Sequence of alkane-degrading Bacterium Alcanivorax sp. 6-D-6.</title>
        <authorList>
            <person name="Lai Q."/>
            <person name="Shao Z."/>
        </authorList>
    </citation>
    <scope>NUCLEOTIDE SEQUENCE [LARGE SCALE GENOMIC DNA]</scope>
    <source>
        <strain evidence="2 3">6-D-6</strain>
    </source>
</reference>
<evidence type="ECO:0008006" key="4">
    <source>
        <dbReference type="Google" id="ProtNLM"/>
    </source>
</evidence>
<keyword evidence="3" id="KW-1185">Reference proteome</keyword>
<organism evidence="2 3">
    <name type="scientific">Alcanivorax xiamenensis</name>
    <dbReference type="NCBI Taxonomy" id="1177156"/>
    <lineage>
        <taxon>Bacteria</taxon>
        <taxon>Pseudomonadati</taxon>
        <taxon>Pseudomonadota</taxon>
        <taxon>Gammaproteobacteria</taxon>
        <taxon>Oceanospirillales</taxon>
        <taxon>Alcanivoracaceae</taxon>
        <taxon>Alcanivorax</taxon>
    </lineage>
</organism>
<evidence type="ECO:0000256" key="1">
    <source>
        <dbReference type="SAM" id="MobiDB-lite"/>
    </source>
</evidence>
<feature type="compositionally biased region" description="Acidic residues" evidence="1">
    <location>
        <begin position="48"/>
        <end position="60"/>
    </location>
</feature>
<dbReference type="RefSeq" id="WP_159661757.1">
    <property type="nucleotide sequence ID" value="NZ_AQPF01000075.1"/>
</dbReference>
<feature type="compositionally biased region" description="Basic and acidic residues" evidence="1">
    <location>
        <begin position="38"/>
        <end position="47"/>
    </location>
</feature>
<comment type="caution">
    <text evidence="2">The sequence shown here is derived from an EMBL/GenBank/DDBJ whole genome shotgun (WGS) entry which is preliminary data.</text>
</comment>
<proteinExistence type="predicted"/>
<dbReference type="EMBL" id="AQPF01000075">
    <property type="protein sequence ID" value="KAF0802201.1"/>
    <property type="molecule type" value="Genomic_DNA"/>
</dbReference>
<feature type="region of interest" description="Disordered" evidence="1">
    <location>
        <begin position="38"/>
        <end position="60"/>
    </location>
</feature>
<gene>
    <name evidence="2" type="ORF">A6D6_04114</name>
</gene>
<sequence>MSRWGRFLCEECGDFFPDSMMSEEENVCYGCFDAPEHGDTGDSNERGYDDDDDFEDPFVD</sequence>
<name>A0ABQ6Y2G2_9GAMM</name>
<accession>A0ABQ6Y2G2</accession>
<dbReference type="Proteomes" id="UP000771797">
    <property type="component" value="Unassembled WGS sequence"/>
</dbReference>
<protein>
    <recommendedName>
        <fullName evidence="4">Small CPxCG-related zinc finger protein</fullName>
    </recommendedName>
</protein>
<evidence type="ECO:0000313" key="2">
    <source>
        <dbReference type="EMBL" id="KAF0802201.1"/>
    </source>
</evidence>
<evidence type="ECO:0000313" key="3">
    <source>
        <dbReference type="Proteomes" id="UP000771797"/>
    </source>
</evidence>